<name>A0A9N9N1S5_9NEOP</name>
<sequence length="311" mass="34598">MSWGGPDRWRKPELHETMRQNKQKSSSFADLVMGRCTLDDVMQEFKMNGSDSPYTPDDDAPWTRSAPIVHDHQAQGLNQELSGLGQSGAYLRQKSWPEPDRSPIIPLVRPQPRWHEEELSNAAIVPGASPPPHTVAGGAAITAEQLRVLAALPNAVLYALLRDMRPAADERRPGKRNQEECRFCKNNGERESYYRSHALKRPGGAVACPVLRAFVCRRCGASGDRAHTIKYCPLSTNEGTLPYTAHTIQYCLFFTTEERMKSAAMMRSVRLASGRRRASPPAPLAAPAPHDAYSYAPLDPLWAALEQKLML</sequence>
<gene>
    <name evidence="11" type="ORF">DIATSA_LOCUS895</name>
</gene>
<proteinExistence type="inferred from homology"/>
<dbReference type="PANTHER" id="PTHR12887">
    <property type="entry name" value="NANOS PROTEIN"/>
    <property type="match status" value="1"/>
</dbReference>
<organism evidence="11 12">
    <name type="scientific">Diatraea saccharalis</name>
    <name type="common">sugarcane borer</name>
    <dbReference type="NCBI Taxonomy" id="40085"/>
    <lineage>
        <taxon>Eukaryota</taxon>
        <taxon>Metazoa</taxon>
        <taxon>Ecdysozoa</taxon>
        <taxon>Arthropoda</taxon>
        <taxon>Hexapoda</taxon>
        <taxon>Insecta</taxon>
        <taxon>Pterygota</taxon>
        <taxon>Neoptera</taxon>
        <taxon>Endopterygota</taxon>
        <taxon>Lepidoptera</taxon>
        <taxon>Glossata</taxon>
        <taxon>Ditrysia</taxon>
        <taxon>Pyraloidea</taxon>
        <taxon>Crambidae</taxon>
        <taxon>Crambinae</taxon>
        <taxon>Diatraea</taxon>
    </lineage>
</organism>
<dbReference type="Proteomes" id="UP001153714">
    <property type="component" value="Chromosome 10"/>
</dbReference>
<comment type="subcellular location">
    <subcellularLocation>
        <location evidence="1">Cytoplasm</location>
    </subcellularLocation>
</comment>
<keyword evidence="7 8" id="KW-0694">RNA-binding</keyword>
<dbReference type="GO" id="GO:0006417">
    <property type="term" value="P:regulation of translation"/>
    <property type="evidence" value="ECO:0007669"/>
    <property type="project" value="UniProtKB-UniRule"/>
</dbReference>
<evidence type="ECO:0000256" key="6">
    <source>
        <dbReference type="ARBA" id="ARBA00022845"/>
    </source>
</evidence>
<dbReference type="AlphaFoldDB" id="A0A9N9N1S5"/>
<evidence type="ECO:0000256" key="3">
    <source>
        <dbReference type="ARBA" id="ARBA00022723"/>
    </source>
</evidence>
<dbReference type="InterPro" id="IPR038129">
    <property type="entry name" value="Nanos_sf"/>
</dbReference>
<dbReference type="Gene3D" id="4.10.60.30">
    <property type="entry name" value="Nanos, RNA-binding domain"/>
    <property type="match status" value="1"/>
</dbReference>
<dbReference type="PROSITE" id="PS51522">
    <property type="entry name" value="ZF_NANOS"/>
    <property type="match status" value="1"/>
</dbReference>
<dbReference type="Pfam" id="PF05741">
    <property type="entry name" value="zf-nanos"/>
    <property type="match status" value="1"/>
</dbReference>
<dbReference type="InterPro" id="IPR008705">
    <property type="entry name" value="Nanos/Xcar2"/>
</dbReference>
<dbReference type="EMBL" id="OU893341">
    <property type="protein sequence ID" value="CAG9782653.1"/>
    <property type="molecule type" value="Genomic_DNA"/>
</dbReference>
<keyword evidence="2" id="KW-0963">Cytoplasm</keyword>
<evidence type="ECO:0000256" key="1">
    <source>
        <dbReference type="ARBA" id="ARBA00004496"/>
    </source>
</evidence>
<evidence type="ECO:0000313" key="11">
    <source>
        <dbReference type="EMBL" id="CAG9782653.1"/>
    </source>
</evidence>
<dbReference type="GO" id="GO:0005737">
    <property type="term" value="C:cytoplasm"/>
    <property type="evidence" value="ECO:0007669"/>
    <property type="project" value="UniProtKB-SubCell"/>
</dbReference>
<keyword evidence="5" id="KW-0862">Zinc</keyword>
<keyword evidence="12" id="KW-1185">Reference proteome</keyword>
<accession>A0A9N9N1S5</accession>
<feature type="domain" description="Nanos-type" evidence="10">
    <location>
        <begin position="180"/>
        <end position="234"/>
    </location>
</feature>
<evidence type="ECO:0000256" key="4">
    <source>
        <dbReference type="ARBA" id="ARBA00022771"/>
    </source>
</evidence>
<dbReference type="GO" id="GO:0003723">
    <property type="term" value="F:RNA binding"/>
    <property type="evidence" value="ECO:0007669"/>
    <property type="project" value="UniProtKB-UniRule"/>
</dbReference>
<keyword evidence="6 8" id="KW-0810">Translation regulation</keyword>
<keyword evidence="4 8" id="KW-0863">Zinc-finger</keyword>
<dbReference type="OrthoDB" id="10010129at2759"/>
<evidence type="ECO:0000256" key="2">
    <source>
        <dbReference type="ARBA" id="ARBA00022490"/>
    </source>
</evidence>
<evidence type="ECO:0000256" key="8">
    <source>
        <dbReference type="PROSITE-ProRule" id="PRU00855"/>
    </source>
</evidence>
<reference evidence="11" key="2">
    <citation type="submission" date="2022-10" db="EMBL/GenBank/DDBJ databases">
        <authorList>
            <consortium name="ENA_rothamsted_submissions"/>
            <consortium name="culmorum"/>
            <person name="King R."/>
        </authorList>
    </citation>
    <scope>NUCLEOTIDE SEQUENCE</scope>
</reference>
<protein>
    <recommendedName>
        <fullName evidence="10">Nanos-type domain-containing protein</fullName>
    </recommendedName>
</protein>
<evidence type="ECO:0000313" key="12">
    <source>
        <dbReference type="Proteomes" id="UP001153714"/>
    </source>
</evidence>
<dbReference type="GO" id="GO:0008270">
    <property type="term" value="F:zinc ion binding"/>
    <property type="evidence" value="ECO:0007669"/>
    <property type="project" value="UniProtKB-KW"/>
</dbReference>
<dbReference type="InterPro" id="IPR024161">
    <property type="entry name" value="Znf_nanos-typ"/>
</dbReference>
<evidence type="ECO:0000259" key="10">
    <source>
        <dbReference type="PROSITE" id="PS51522"/>
    </source>
</evidence>
<reference evidence="11" key="1">
    <citation type="submission" date="2021-12" db="EMBL/GenBank/DDBJ databases">
        <authorList>
            <person name="King R."/>
        </authorList>
    </citation>
    <scope>NUCLEOTIDE SEQUENCE</scope>
</reference>
<feature type="compositionally biased region" description="Basic and acidic residues" evidence="9">
    <location>
        <begin position="7"/>
        <end position="19"/>
    </location>
</feature>
<comment type="similarity">
    <text evidence="8">Belongs to the nanos family.</text>
</comment>
<evidence type="ECO:0000256" key="5">
    <source>
        <dbReference type="ARBA" id="ARBA00022833"/>
    </source>
</evidence>
<feature type="region of interest" description="Disordered" evidence="9">
    <location>
        <begin position="1"/>
        <end position="26"/>
    </location>
</feature>
<evidence type="ECO:0000256" key="9">
    <source>
        <dbReference type="SAM" id="MobiDB-lite"/>
    </source>
</evidence>
<keyword evidence="3" id="KW-0479">Metal-binding</keyword>
<evidence type="ECO:0000256" key="7">
    <source>
        <dbReference type="ARBA" id="ARBA00022884"/>
    </source>
</evidence>